<dbReference type="PROSITE" id="PS50157">
    <property type="entry name" value="ZINC_FINGER_C2H2_2"/>
    <property type="match status" value="1"/>
</dbReference>
<evidence type="ECO:0000256" key="1">
    <source>
        <dbReference type="PROSITE-ProRule" id="PRU00042"/>
    </source>
</evidence>
<sequence length="394" mass="45296">FRFWIRVGYVNSRILFEASVVSVNSRIPTMFSRFVQRIRSPKTQITSLSSIKGFSFSFSSINPKPQIRTGLFWDLDNKPPASFPPYDAAVKLRTAASSFGFVKLMVAYANRHAFSYVPVVVREQRTARKVLNELENTGLVKPPEPYFCGVCDRRFYTNVNLINHFKQIHETEHQKRMRQIESSKGHQRVRLVAKYSMKIEKYKRAARKILTPKEGYGLADELKRAGFWVKMVSDKPEAADIALKEHMVNVMDKREVECVVLVSDDFGYADVLREAKERCLRTVVIGDLNEGALKRVADVSYSWKEVVMGKAKKEVEKVVGKWKDRDVLKTLEWTYDPALEKERGGSCGVWDYDFDYDDDEIENGTEVEPVEIGDGGDWWKIDNEDCVGSSRPCR</sequence>
<dbReference type="InterPro" id="IPR021139">
    <property type="entry name" value="NYN"/>
</dbReference>
<dbReference type="PROSITE" id="PS00028">
    <property type="entry name" value="ZINC_FINGER_C2H2_1"/>
    <property type="match status" value="1"/>
</dbReference>
<dbReference type="PANTHER" id="PTHR35744">
    <property type="entry name" value="C2H2-TYPE DOMAIN-CONTAINING PROTEIN"/>
    <property type="match status" value="1"/>
</dbReference>
<name>R0HCK6_9BRAS</name>
<dbReference type="eggNOG" id="ENOG502QUQA">
    <property type="taxonomic scope" value="Eukaryota"/>
</dbReference>
<dbReference type="STRING" id="81985.R0HCK6"/>
<dbReference type="SUPFAM" id="SSF57667">
    <property type="entry name" value="beta-beta-alpha zinc fingers"/>
    <property type="match status" value="1"/>
</dbReference>
<protein>
    <recommendedName>
        <fullName evidence="2">C2H2-type domain-containing protein</fullName>
    </recommendedName>
</protein>
<dbReference type="Proteomes" id="UP000029121">
    <property type="component" value="Unassembled WGS sequence"/>
</dbReference>
<reference evidence="4" key="1">
    <citation type="journal article" date="2013" name="Nat. Genet.">
        <title>The Capsella rubella genome and the genomic consequences of rapid mating system evolution.</title>
        <authorList>
            <person name="Slotte T."/>
            <person name="Hazzouri K.M."/>
            <person name="Agren J.A."/>
            <person name="Koenig D."/>
            <person name="Maumus F."/>
            <person name="Guo Y.L."/>
            <person name="Steige K."/>
            <person name="Platts A.E."/>
            <person name="Escobar J.S."/>
            <person name="Newman L.K."/>
            <person name="Wang W."/>
            <person name="Mandakova T."/>
            <person name="Vello E."/>
            <person name="Smith L.M."/>
            <person name="Henz S.R."/>
            <person name="Steffen J."/>
            <person name="Takuno S."/>
            <person name="Brandvain Y."/>
            <person name="Coop G."/>
            <person name="Andolfatto P."/>
            <person name="Hu T.T."/>
            <person name="Blanchette M."/>
            <person name="Clark R.M."/>
            <person name="Quesneville H."/>
            <person name="Nordborg M."/>
            <person name="Gaut B.S."/>
            <person name="Lysak M.A."/>
            <person name="Jenkins J."/>
            <person name="Grimwood J."/>
            <person name="Chapman J."/>
            <person name="Prochnik S."/>
            <person name="Shu S."/>
            <person name="Rokhsar D."/>
            <person name="Schmutz J."/>
            <person name="Weigel D."/>
            <person name="Wright S.I."/>
        </authorList>
    </citation>
    <scope>NUCLEOTIDE SEQUENCE [LARGE SCALE GENOMIC DNA]</scope>
    <source>
        <strain evidence="4">cv. Monte Gargano</strain>
    </source>
</reference>
<dbReference type="PANTHER" id="PTHR35744:SF4">
    <property type="entry name" value="OS04G0464600 PROTEIN"/>
    <property type="match status" value="1"/>
</dbReference>
<evidence type="ECO:0000259" key="2">
    <source>
        <dbReference type="PROSITE" id="PS50157"/>
    </source>
</evidence>
<dbReference type="OrthoDB" id="3518456at2759"/>
<dbReference type="Pfam" id="PF01936">
    <property type="entry name" value="NYN"/>
    <property type="match status" value="1"/>
</dbReference>
<evidence type="ECO:0000313" key="4">
    <source>
        <dbReference type="Proteomes" id="UP000029121"/>
    </source>
</evidence>
<evidence type="ECO:0000313" key="3">
    <source>
        <dbReference type="EMBL" id="EOA22770.1"/>
    </source>
</evidence>
<feature type="non-terminal residue" evidence="3">
    <location>
        <position position="1"/>
    </location>
</feature>
<dbReference type="AlphaFoldDB" id="R0HCK6"/>
<dbReference type="Gene3D" id="3.30.160.60">
    <property type="entry name" value="Classic Zinc Finger"/>
    <property type="match status" value="1"/>
</dbReference>
<dbReference type="GO" id="GO:0004540">
    <property type="term" value="F:RNA nuclease activity"/>
    <property type="evidence" value="ECO:0007669"/>
    <property type="project" value="InterPro"/>
</dbReference>
<dbReference type="EMBL" id="KB870810">
    <property type="protein sequence ID" value="EOA22770.1"/>
    <property type="molecule type" value="Genomic_DNA"/>
</dbReference>
<feature type="domain" description="C2H2-type" evidence="2">
    <location>
        <begin position="146"/>
        <end position="174"/>
    </location>
</feature>
<dbReference type="GO" id="GO:0008270">
    <property type="term" value="F:zinc ion binding"/>
    <property type="evidence" value="ECO:0007669"/>
    <property type="project" value="UniProtKB-KW"/>
</dbReference>
<proteinExistence type="predicted"/>
<dbReference type="InterPro" id="IPR013087">
    <property type="entry name" value="Znf_C2H2_type"/>
</dbReference>
<keyword evidence="1" id="KW-0479">Metal-binding</keyword>
<keyword evidence="1" id="KW-0862">Zinc</keyword>
<organism evidence="3 4">
    <name type="scientific">Capsella rubella</name>
    <dbReference type="NCBI Taxonomy" id="81985"/>
    <lineage>
        <taxon>Eukaryota</taxon>
        <taxon>Viridiplantae</taxon>
        <taxon>Streptophyta</taxon>
        <taxon>Embryophyta</taxon>
        <taxon>Tracheophyta</taxon>
        <taxon>Spermatophyta</taxon>
        <taxon>Magnoliopsida</taxon>
        <taxon>eudicotyledons</taxon>
        <taxon>Gunneridae</taxon>
        <taxon>Pentapetalae</taxon>
        <taxon>rosids</taxon>
        <taxon>malvids</taxon>
        <taxon>Brassicales</taxon>
        <taxon>Brassicaceae</taxon>
        <taxon>Camelineae</taxon>
        <taxon>Capsella</taxon>
    </lineage>
</organism>
<dbReference type="InterPro" id="IPR036236">
    <property type="entry name" value="Znf_C2H2_sf"/>
</dbReference>
<gene>
    <name evidence="3" type="ORF">CARUB_v10003484mg</name>
</gene>
<dbReference type="CDD" id="cd18725">
    <property type="entry name" value="PIN_LabA-like"/>
    <property type="match status" value="1"/>
</dbReference>
<accession>R0HCK6</accession>
<keyword evidence="1" id="KW-0863">Zinc-finger</keyword>
<keyword evidence="4" id="KW-1185">Reference proteome</keyword>
<dbReference type="KEGG" id="crb:17883862"/>